<name>A0A0K1EF98_CHOCO</name>
<feature type="compositionally biased region" description="Acidic residues" evidence="1">
    <location>
        <begin position="54"/>
        <end position="68"/>
    </location>
</feature>
<dbReference type="EMBL" id="CP012159">
    <property type="protein sequence ID" value="AKT39541.1"/>
    <property type="molecule type" value="Genomic_DNA"/>
</dbReference>
<dbReference type="RefSeq" id="WP_050431606.1">
    <property type="nucleotide sequence ID" value="NZ_CP012159.1"/>
</dbReference>
<organism evidence="2 3">
    <name type="scientific">Chondromyces crocatus</name>
    <dbReference type="NCBI Taxonomy" id="52"/>
    <lineage>
        <taxon>Bacteria</taxon>
        <taxon>Pseudomonadati</taxon>
        <taxon>Myxococcota</taxon>
        <taxon>Polyangia</taxon>
        <taxon>Polyangiales</taxon>
        <taxon>Polyangiaceae</taxon>
        <taxon>Chondromyces</taxon>
    </lineage>
</organism>
<evidence type="ECO:0000256" key="1">
    <source>
        <dbReference type="SAM" id="MobiDB-lite"/>
    </source>
</evidence>
<proteinExistence type="predicted"/>
<accession>A0A0K1EF98</accession>
<reference evidence="2 3" key="1">
    <citation type="submission" date="2015-07" db="EMBL/GenBank/DDBJ databases">
        <title>Genome analysis of myxobacterium Chondromyces crocatus Cm c5 reveals a high potential for natural compound synthesis and the genetic basis for the loss of fruiting body formation.</title>
        <authorList>
            <person name="Zaburannyi N."/>
            <person name="Bunk B."/>
            <person name="Maier J."/>
            <person name="Overmann J."/>
            <person name="Mueller R."/>
        </authorList>
    </citation>
    <scope>NUCLEOTIDE SEQUENCE [LARGE SCALE GENOMIC DNA]</scope>
    <source>
        <strain evidence="2 3">Cm c5</strain>
    </source>
</reference>
<gene>
    <name evidence="2" type="ORF">CMC5_036880</name>
</gene>
<evidence type="ECO:0000313" key="3">
    <source>
        <dbReference type="Proteomes" id="UP000067626"/>
    </source>
</evidence>
<feature type="region of interest" description="Disordered" evidence="1">
    <location>
        <begin position="54"/>
        <end position="76"/>
    </location>
</feature>
<keyword evidence="3" id="KW-1185">Reference proteome</keyword>
<dbReference type="AlphaFoldDB" id="A0A0K1EF98"/>
<dbReference type="KEGG" id="ccro:CMC5_036880"/>
<evidence type="ECO:0000313" key="2">
    <source>
        <dbReference type="EMBL" id="AKT39541.1"/>
    </source>
</evidence>
<dbReference type="Proteomes" id="UP000067626">
    <property type="component" value="Chromosome"/>
</dbReference>
<dbReference type="OrthoDB" id="3394546at2"/>
<protein>
    <submittedName>
        <fullName evidence="2">Uncharacterized protein</fullName>
    </submittedName>
</protein>
<sequence>MASSRRQAVFLGDDCIGHVTWDPMSDFPWAHGDFEPSPQFAAHSTDWKPLDEEWFDESDDADEVDAGDEPEKTSAADEAWQTLDFEALRTRGIPSDRVRLVSDDGQEDYLMALNLDGKGRASWRIGIEPLDLDLS</sequence>